<dbReference type="Gene3D" id="3.90.190.10">
    <property type="entry name" value="Protein tyrosine phosphatase superfamily"/>
    <property type="match status" value="1"/>
</dbReference>
<protein>
    <submittedName>
        <fullName evidence="2">TIGR01244 family phosphatase</fullName>
    </submittedName>
</protein>
<gene>
    <name evidence="2" type="ORF">DEM27_18770</name>
</gene>
<evidence type="ECO:0000313" key="3">
    <source>
        <dbReference type="Proteomes" id="UP000245252"/>
    </source>
</evidence>
<comment type="caution">
    <text evidence="2">The sequence shown here is derived from an EMBL/GenBank/DDBJ whole genome shotgun (WGS) entry which is preliminary data.</text>
</comment>
<dbReference type="InterPro" id="IPR029021">
    <property type="entry name" value="Prot-tyrosine_phosphatase-like"/>
</dbReference>
<proteinExistence type="predicted"/>
<sequence>MDIRKIDEDYSVLPQIEAEDVDIVSLLGFRSIVCHQPDCEQADQPEFSSIADRAAWLGIAVAVLSPMAKRRAAARQEYPASTIATTRSRISRECNLPMKHLSQGGNLEIH</sequence>
<dbReference type="InterPro" id="IPR005939">
    <property type="entry name" value="BLH_phosphatase-like"/>
</dbReference>
<dbReference type="Pfam" id="PF04273">
    <property type="entry name" value="BLH_phosphatase"/>
    <property type="match status" value="1"/>
</dbReference>
<dbReference type="AlphaFoldDB" id="A0A2U2DMT4"/>
<evidence type="ECO:0000259" key="1">
    <source>
        <dbReference type="Pfam" id="PF04273"/>
    </source>
</evidence>
<organism evidence="2 3">
    <name type="scientific">Metarhizobium album</name>
    <dbReference type="NCBI Taxonomy" id="2182425"/>
    <lineage>
        <taxon>Bacteria</taxon>
        <taxon>Pseudomonadati</taxon>
        <taxon>Pseudomonadota</taxon>
        <taxon>Alphaproteobacteria</taxon>
        <taxon>Hyphomicrobiales</taxon>
        <taxon>Rhizobiaceae</taxon>
        <taxon>Metarhizobium</taxon>
    </lineage>
</organism>
<accession>A0A2U2DMT4</accession>
<keyword evidence="3" id="KW-1185">Reference proteome</keyword>
<dbReference type="EMBL" id="QFBC01000009">
    <property type="protein sequence ID" value="PWE54572.1"/>
    <property type="molecule type" value="Genomic_DNA"/>
</dbReference>
<dbReference type="GO" id="GO:0016787">
    <property type="term" value="F:hydrolase activity"/>
    <property type="evidence" value="ECO:0007669"/>
    <property type="project" value="InterPro"/>
</dbReference>
<reference evidence="2 3" key="1">
    <citation type="submission" date="2018-05" db="EMBL/GenBank/DDBJ databases">
        <title>The draft genome of strain NS-104.</title>
        <authorList>
            <person name="Hang P."/>
            <person name="Jiang J."/>
        </authorList>
    </citation>
    <scope>NUCLEOTIDE SEQUENCE [LARGE SCALE GENOMIC DNA]</scope>
    <source>
        <strain evidence="2 3">NS-104</strain>
    </source>
</reference>
<feature type="domain" description="Beta-lactamase hydrolase-like protein phosphatase-like" evidence="1">
    <location>
        <begin position="2"/>
        <end position="60"/>
    </location>
</feature>
<evidence type="ECO:0000313" key="2">
    <source>
        <dbReference type="EMBL" id="PWE54572.1"/>
    </source>
</evidence>
<dbReference type="Proteomes" id="UP000245252">
    <property type="component" value="Unassembled WGS sequence"/>
</dbReference>
<name>A0A2U2DMT4_9HYPH</name>
<dbReference type="OrthoDB" id="9805710at2"/>